<evidence type="ECO:0000313" key="2">
    <source>
        <dbReference type="EMBL" id="CDT68805.1"/>
    </source>
</evidence>
<comment type="caution">
    <text evidence="2">The sequence shown here is derived from an EMBL/GenBank/DDBJ whole genome shotgun (WGS) entry which is preliminary data.</text>
</comment>
<evidence type="ECO:0000313" key="4">
    <source>
        <dbReference type="Proteomes" id="UP000049495"/>
    </source>
</evidence>
<protein>
    <submittedName>
        <fullName evidence="2">Integrase</fullName>
    </submittedName>
</protein>
<evidence type="ECO:0000313" key="3">
    <source>
        <dbReference type="Proteomes" id="UP000049077"/>
    </source>
</evidence>
<gene>
    <name evidence="1" type="ORF">VCR4J5_1240051</name>
    <name evidence="2" type="ORF">VCR5J5_790029</name>
</gene>
<dbReference type="EMBL" id="CCJX01000029">
    <property type="protein sequence ID" value="CDS96305.1"/>
    <property type="molecule type" value="Genomic_DNA"/>
</dbReference>
<sequence length="57" mass="6556">MKTEWMPATGYLTQSQAKKEINHYLMSYYNRQRPHQANDGLSPVNAESWLNPVSGIC</sequence>
<dbReference type="Proteomes" id="UP000049077">
    <property type="component" value="Unassembled WGS sequence"/>
</dbReference>
<dbReference type="GO" id="GO:0015074">
    <property type="term" value="P:DNA integration"/>
    <property type="evidence" value="ECO:0007669"/>
    <property type="project" value="InterPro"/>
</dbReference>
<reference evidence="2 3" key="1">
    <citation type="submission" date="2014-06" db="EMBL/GenBank/DDBJ databases">
        <authorList>
            <person name="Le Roux F."/>
        </authorList>
    </citation>
    <scope>NUCLEOTIDE SEQUENCE</scope>
    <source>
        <strain evidence="1 3">J5-4</strain>
        <strain evidence="2">J5-5</strain>
    </source>
</reference>
<dbReference type="AlphaFoldDB" id="A0A822N0J0"/>
<organism evidence="2 4">
    <name type="scientific">Vibrio crassostreae</name>
    <dbReference type="NCBI Taxonomy" id="246167"/>
    <lineage>
        <taxon>Bacteria</taxon>
        <taxon>Pseudomonadati</taxon>
        <taxon>Pseudomonadota</taxon>
        <taxon>Gammaproteobacteria</taxon>
        <taxon>Vibrionales</taxon>
        <taxon>Vibrionaceae</taxon>
        <taxon>Vibrio</taxon>
    </lineage>
</organism>
<dbReference type="Proteomes" id="UP000049495">
    <property type="component" value="Unassembled WGS sequence"/>
</dbReference>
<name>A0A822N0J0_9VIBR</name>
<proteinExistence type="predicted"/>
<keyword evidence="3" id="KW-1185">Reference proteome</keyword>
<evidence type="ECO:0000313" key="1">
    <source>
        <dbReference type="EMBL" id="CDS96305.1"/>
    </source>
</evidence>
<accession>A0A822N0J0</accession>
<dbReference type="EMBL" id="CCJV01000143">
    <property type="protein sequence ID" value="CDT68805.1"/>
    <property type="molecule type" value="Genomic_DNA"/>
</dbReference>
<dbReference type="OrthoDB" id="9810995at2"/>
<reference evidence="4" key="2">
    <citation type="submission" date="2014-06" db="EMBL/GenBank/DDBJ databases">
        <authorList>
            <person name="Le Roux Frederique"/>
        </authorList>
    </citation>
    <scope>NUCLEOTIDE SEQUENCE [LARGE SCALE GENOMIC DNA]</scope>
    <source>
        <strain evidence="4">J5-5</strain>
    </source>
</reference>